<reference evidence="1" key="1">
    <citation type="journal article" date="2015" name="Nature">
        <title>Complex archaea that bridge the gap between prokaryotes and eukaryotes.</title>
        <authorList>
            <person name="Spang A."/>
            <person name="Saw J.H."/>
            <person name="Jorgensen S.L."/>
            <person name="Zaremba-Niedzwiedzka K."/>
            <person name="Martijn J."/>
            <person name="Lind A.E."/>
            <person name="van Eijk R."/>
            <person name="Schleper C."/>
            <person name="Guy L."/>
            <person name="Ettema T.J."/>
        </authorList>
    </citation>
    <scope>NUCLEOTIDE SEQUENCE</scope>
</reference>
<organism evidence="1">
    <name type="scientific">marine sediment metagenome</name>
    <dbReference type="NCBI Taxonomy" id="412755"/>
    <lineage>
        <taxon>unclassified sequences</taxon>
        <taxon>metagenomes</taxon>
        <taxon>ecological metagenomes</taxon>
    </lineage>
</organism>
<dbReference type="AlphaFoldDB" id="A0A0F9SIE8"/>
<feature type="non-terminal residue" evidence="1">
    <location>
        <position position="1"/>
    </location>
</feature>
<comment type="caution">
    <text evidence="1">The sequence shown here is derived from an EMBL/GenBank/DDBJ whole genome shotgun (WGS) entry which is preliminary data.</text>
</comment>
<accession>A0A0F9SIE8</accession>
<evidence type="ECO:0000313" key="1">
    <source>
        <dbReference type="EMBL" id="KKN36716.1"/>
    </source>
</evidence>
<sequence length="95" mass="10322">LLTRLVIKSTENEIATEALADKKRKELIKPIPGVTPVGVTKIVSAAPKTFNINIEKLVETINNNVTNLKEGMNDSKKIVVEALLSALSDTQALVR</sequence>
<dbReference type="EMBL" id="LAZR01001948">
    <property type="protein sequence ID" value="KKN36716.1"/>
    <property type="molecule type" value="Genomic_DNA"/>
</dbReference>
<proteinExistence type="predicted"/>
<name>A0A0F9SIE8_9ZZZZ</name>
<protein>
    <submittedName>
        <fullName evidence="1">Uncharacterized protein</fullName>
    </submittedName>
</protein>
<gene>
    <name evidence="1" type="ORF">LCGC14_0771040</name>
</gene>